<keyword evidence="13" id="KW-1185">Reference proteome</keyword>
<dbReference type="EnsemblPlants" id="KQK96511">
    <property type="protein sequence ID" value="KQK96511"/>
    <property type="gene ID" value="SETIT_011876mg"/>
</dbReference>
<dbReference type="EMBL" id="AGNK02004173">
    <property type="status" value="NOT_ANNOTATED_CDS"/>
    <property type="molecule type" value="Genomic_DNA"/>
</dbReference>
<dbReference type="Proteomes" id="UP000004995">
    <property type="component" value="Unassembled WGS sequence"/>
</dbReference>
<feature type="transmembrane region" description="Helical" evidence="10">
    <location>
        <begin position="398"/>
        <end position="416"/>
    </location>
</feature>
<reference evidence="13" key="1">
    <citation type="journal article" date="2012" name="Nat. Biotechnol.">
        <title>Reference genome sequence of the model plant Setaria.</title>
        <authorList>
            <person name="Bennetzen J.L."/>
            <person name="Schmutz J."/>
            <person name="Wang H."/>
            <person name="Percifield R."/>
            <person name="Hawkins J."/>
            <person name="Pontaroli A.C."/>
            <person name="Estep M."/>
            <person name="Feng L."/>
            <person name="Vaughn J.N."/>
            <person name="Grimwood J."/>
            <person name="Jenkins J."/>
            <person name="Barry K."/>
            <person name="Lindquist E."/>
            <person name="Hellsten U."/>
            <person name="Deshpande S."/>
            <person name="Wang X."/>
            <person name="Wu X."/>
            <person name="Mitros T."/>
            <person name="Triplett J."/>
            <person name="Yang X."/>
            <person name="Ye C.Y."/>
            <person name="Mauro-Herrera M."/>
            <person name="Wang L."/>
            <person name="Li P."/>
            <person name="Sharma M."/>
            <person name="Sharma R."/>
            <person name="Ronald P.C."/>
            <person name="Panaud O."/>
            <person name="Kellogg E.A."/>
            <person name="Brutnell T.P."/>
            <person name="Doust A.N."/>
            <person name="Tuskan G.A."/>
            <person name="Rokhsar D."/>
            <person name="Devos K.M."/>
        </authorList>
    </citation>
    <scope>NUCLEOTIDE SEQUENCE [LARGE SCALE GENOMIC DNA]</scope>
    <source>
        <strain evidence="13">cv. Yugu1</strain>
    </source>
</reference>
<dbReference type="InterPro" id="IPR005828">
    <property type="entry name" value="MFS_sugar_transport-like"/>
</dbReference>
<dbReference type="Gramene" id="KQK96511">
    <property type="protein sequence ID" value="KQK96511"/>
    <property type="gene ID" value="SETIT_011876mg"/>
</dbReference>
<dbReference type="eggNOG" id="KOG0252">
    <property type="taxonomic scope" value="Eukaryota"/>
</dbReference>
<dbReference type="FunFam" id="1.20.1250.20:FF:000175">
    <property type="entry name" value="Inorganic phosphate transporter 1-6"/>
    <property type="match status" value="1"/>
</dbReference>
<evidence type="ECO:0000313" key="13">
    <source>
        <dbReference type="Proteomes" id="UP000004995"/>
    </source>
</evidence>
<name>K3YCD1_SETIT</name>
<dbReference type="GO" id="GO:0006817">
    <property type="term" value="P:phosphate ion transport"/>
    <property type="evidence" value="ECO:0007669"/>
    <property type="project" value="UniProtKB-KW"/>
</dbReference>
<feature type="transmembrane region" description="Helical" evidence="10">
    <location>
        <begin position="521"/>
        <end position="538"/>
    </location>
</feature>
<evidence type="ECO:0000259" key="11">
    <source>
        <dbReference type="PROSITE" id="PS50850"/>
    </source>
</evidence>
<dbReference type="InParanoid" id="K3YCD1"/>
<feature type="transmembrane region" description="Helical" evidence="10">
    <location>
        <begin position="491"/>
        <end position="515"/>
    </location>
</feature>
<evidence type="ECO:0000313" key="12">
    <source>
        <dbReference type="EnsemblPlants" id="KQK96511"/>
    </source>
</evidence>
<reference evidence="12" key="2">
    <citation type="submission" date="2018-08" db="UniProtKB">
        <authorList>
            <consortium name="EnsemblPlants"/>
        </authorList>
    </citation>
    <scope>IDENTIFICATION</scope>
    <source>
        <strain evidence="12">Yugu1</strain>
    </source>
</reference>
<evidence type="ECO:0000256" key="7">
    <source>
        <dbReference type="ARBA" id="ARBA00023136"/>
    </source>
</evidence>
<dbReference type="CDD" id="cd17364">
    <property type="entry name" value="MFS_PhT"/>
    <property type="match status" value="1"/>
</dbReference>
<evidence type="ECO:0000256" key="2">
    <source>
        <dbReference type="ARBA" id="ARBA00022448"/>
    </source>
</evidence>
<dbReference type="PANTHER" id="PTHR24064">
    <property type="entry name" value="SOLUTE CARRIER FAMILY 22 MEMBER"/>
    <property type="match status" value="1"/>
</dbReference>
<dbReference type="OMA" id="FMIDIFT"/>
<keyword evidence="7 10" id="KW-0472">Membrane</keyword>
<feature type="transmembrane region" description="Helical" evidence="10">
    <location>
        <begin position="264"/>
        <end position="283"/>
    </location>
</feature>
<feature type="transmembrane region" description="Helical" evidence="10">
    <location>
        <begin position="76"/>
        <end position="102"/>
    </location>
</feature>
<keyword evidence="4 10" id="KW-0812">Transmembrane</keyword>
<evidence type="ECO:0000256" key="5">
    <source>
        <dbReference type="ARBA" id="ARBA00022847"/>
    </source>
</evidence>
<feature type="transmembrane region" description="Helical" evidence="10">
    <location>
        <begin position="221"/>
        <end position="244"/>
    </location>
</feature>
<organism evidence="12 13">
    <name type="scientific">Setaria italica</name>
    <name type="common">Foxtail millet</name>
    <name type="synonym">Panicum italicum</name>
    <dbReference type="NCBI Taxonomy" id="4555"/>
    <lineage>
        <taxon>Eukaryota</taxon>
        <taxon>Viridiplantae</taxon>
        <taxon>Streptophyta</taxon>
        <taxon>Embryophyta</taxon>
        <taxon>Tracheophyta</taxon>
        <taxon>Spermatophyta</taxon>
        <taxon>Magnoliopsida</taxon>
        <taxon>Liliopsida</taxon>
        <taxon>Poales</taxon>
        <taxon>Poaceae</taxon>
        <taxon>PACMAD clade</taxon>
        <taxon>Panicoideae</taxon>
        <taxon>Panicodae</taxon>
        <taxon>Paniceae</taxon>
        <taxon>Cenchrinae</taxon>
        <taxon>Setaria</taxon>
    </lineage>
</organism>
<feature type="domain" description="Major facilitator superfamily (MFS) profile" evidence="11">
    <location>
        <begin position="81"/>
        <end position="543"/>
    </location>
</feature>
<comment type="subcellular location">
    <subcellularLocation>
        <location evidence="1">Membrane</location>
        <topology evidence="1">Multi-pass membrane protein</topology>
    </subcellularLocation>
</comment>
<dbReference type="InterPro" id="IPR020846">
    <property type="entry name" value="MFS_dom"/>
</dbReference>
<keyword evidence="3" id="KW-0592">Phosphate transport</keyword>
<evidence type="ECO:0000256" key="3">
    <source>
        <dbReference type="ARBA" id="ARBA00022592"/>
    </source>
</evidence>
<feature type="transmembrane region" description="Helical" evidence="10">
    <location>
        <begin position="158"/>
        <end position="177"/>
    </location>
</feature>
<dbReference type="Pfam" id="PF00083">
    <property type="entry name" value="Sugar_tr"/>
    <property type="match status" value="1"/>
</dbReference>
<feature type="transmembrane region" description="Helical" evidence="10">
    <location>
        <begin position="127"/>
        <end position="146"/>
    </location>
</feature>
<keyword evidence="5" id="KW-0769">Symport</keyword>
<dbReference type="Gene3D" id="1.20.1250.20">
    <property type="entry name" value="MFS general substrate transporter like domains"/>
    <property type="match status" value="2"/>
</dbReference>
<dbReference type="GO" id="GO:0016020">
    <property type="term" value="C:membrane"/>
    <property type="evidence" value="ECO:0007669"/>
    <property type="project" value="UniProtKB-SubCell"/>
</dbReference>
<dbReference type="PROSITE" id="PS50850">
    <property type="entry name" value="MFS"/>
    <property type="match status" value="1"/>
</dbReference>
<keyword evidence="2" id="KW-0813">Transport</keyword>
<keyword evidence="6 10" id="KW-1133">Transmembrane helix</keyword>
<dbReference type="GO" id="GO:0015293">
    <property type="term" value="F:symporter activity"/>
    <property type="evidence" value="ECO:0007669"/>
    <property type="project" value="UniProtKB-KW"/>
</dbReference>
<protein>
    <recommendedName>
        <fullName evidence="8">H(+)/Pi cotransporter</fullName>
    </recommendedName>
</protein>
<dbReference type="InterPro" id="IPR036259">
    <property type="entry name" value="MFS_trans_sf"/>
</dbReference>
<evidence type="ECO:0000256" key="9">
    <source>
        <dbReference type="ARBA" id="ARBA00044504"/>
    </source>
</evidence>
<feature type="transmembrane region" description="Helical" evidence="10">
    <location>
        <begin position="452"/>
        <end position="470"/>
    </location>
</feature>
<evidence type="ECO:0000256" key="4">
    <source>
        <dbReference type="ARBA" id="ARBA00022692"/>
    </source>
</evidence>
<proteinExistence type="inferred from homology"/>
<evidence type="ECO:0000256" key="6">
    <source>
        <dbReference type="ARBA" id="ARBA00022989"/>
    </source>
</evidence>
<sequence>MLPTGYSGCCSRKASGSRWPATRNSSCSWLICNLNGVGSLTFYRLQKAVTSMNCEPRRARRQIKVLRALDQAKTQWYHFTAVVIAGMGFFTDAYDLFCISLVTDLLGHIYYPSTVCDDKPGSLPCSVALAVKGIALCGTMFGQLVFGRLGDNMGRKRIYGVTLMVMVVCSIASGLSFHHTPRTVITTLCFFRFWLGFGIGGDYPLSAAIMSEYANKKTRGAFMAAVFAMQGLGNLAAGIVVLVVSASFMKTPAYKTDMLGQADYVWRIVLMFGAIPALLTFYWRMRMPETARYTALVAMNLKQAVSDMNMVLDIDVSDLTEEEDANILAKQDNFGLFSSMFICRHGWHLLSTTVCWFMLDVVFYSLNLFMIDIFTNQSGDASNEGILEQTNKMAKTQAIIAVGCTLPGYFFTVIFVDRIGRIRIQLMGFAMMTIFLLGLAATNDIWKKSGSLPIGFTVMYGLVFFFANFGPNSTTFIVPTEIFPTRLRSTCHGISGAGGKAGAIVGVLLFIYAGNSLQRKLLMLAACNLVGIIFSLFLPESKRMSLEDIAGDIQEDVEWLSVPMGIVTGTNIKIIHAG</sequence>
<feature type="transmembrane region" description="Helical" evidence="10">
    <location>
        <begin position="347"/>
        <end position="366"/>
    </location>
</feature>
<feature type="transmembrane region" description="Helical" evidence="10">
    <location>
        <begin position="428"/>
        <end position="446"/>
    </location>
</feature>
<dbReference type="SUPFAM" id="SSF103473">
    <property type="entry name" value="MFS general substrate transporter"/>
    <property type="match status" value="1"/>
</dbReference>
<evidence type="ECO:0000256" key="1">
    <source>
        <dbReference type="ARBA" id="ARBA00004141"/>
    </source>
</evidence>
<dbReference type="AlphaFoldDB" id="K3YCD1"/>
<dbReference type="HOGENOM" id="CLU_001265_46_14_1"/>
<evidence type="ECO:0000256" key="10">
    <source>
        <dbReference type="SAM" id="Phobius"/>
    </source>
</evidence>
<comment type="similarity">
    <text evidence="9">Belongs to the major facilitator superfamily. Phosphate:H(+) symporter (TC 2.A.1.9) family.</text>
</comment>
<accession>K3YCD1</accession>
<evidence type="ECO:0000256" key="8">
    <source>
        <dbReference type="ARBA" id="ARBA00032043"/>
    </source>
</evidence>